<evidence type="ECO:0000256" key="8">
    <source>
        <dbReference type="ARBA" id="ARBA00022777"/>
    </source>
</evidence>
<proteinExistence type="predicted"/>
<dbReference type="InterPro" id="IPR005467">
    <property type="entry name" value="His_kinase_dom"/>
</dbReference>
<evidence type="ECO:0000313" key="15">
    <source>
        <dbReference type="EMBL" id="MBD1370843.1"/>
    </source>
</evidence>
<keyword evidence="11" id="KW-0902">Two-component regulatory system</keyword>
<organism evidence="15 16">
    <name type="scientific">Polycladospora coralii</name>
    <dbReference type="NCBI Taxonomy" id="2771432"/>
    <lineage>
        <taxon>Bacteria</taxon>
        <taxon>Bacillati</taxon>
        <taxon>Bacillota</taxon>
        <taxon>Bacilli</taxon>
        <taxon>Bacillales</taxon>
        <taxon>Thermoactinomycetaceae</taxon>
        <taxon>Polycladospora</taxon>
    </lineage>
</organism>
<dbReference type="AlphaFoldDB" id="A0A926RSW7"/>
<feature type="transmembrane region" description="Helical" evidence="13">
    <location>
        <begin position="48"/>
        <end position="68"/>
    </location>
</feature>
<comment type="catalytic activity">
    <reaction evidence="1">
        <text>ATP + protein L-histidine = ADP + protein N-phospho-L-histidine.</text>
        <dbReference type="EC" id="2.7.13.3"/>
    </reaction>
</comment>
<keyword evidence="5" id="KW-0808">Transferase</keyword>
<protein>
    <recommendedName>
        <fullName evidence="3">histidine kinase</fullName>
        <ecNumber evidence="3">2.7.13.3</ecNumber>
    </recommendedName>
</protein>
<dbReference type="PROSITE" id="PS50109">
    <property type="entry name" value="HIS_KIN"/>
    <property type="match status" value="1"/>
</dbReference>
<evidence type="ECO:0000256" key="12">
    <source>
        <dbReference type="ARBA" id="ARBA00023136"/>
    </source>
</evidence>
<evidence type="ECO:0000256" key="6">
    <source>
        <dbReference type="ARBA" id="ARBA00022692"/>
    </source>
</evidence>
<evidence type="ECO:0000256" key="4">
    <source>
        <dbReference type="ARBA" id="ARBA00022475"/>
    </source>
</evidence>
<dbReference type="Proteomes" id="UP000661691">
    <property type="component" value="Unassembled WGS sequence"/>
</dbReference>
<gene>
    <name evidence="15" type="ORF">IC620_00515</name>
</gene>
<dbReference type="GO" id="GO:0005524">
    <property type="term" value="F:ATP binding"/>
    <property type="evidence" value="ECO:0007669"/>
    <property type="project" value="UniProtKB-KW"/>
</dbReference>
<keyword evidence="12 13" id="KW-0472">Membrane</keyword>
<dbReference type="EMBL" id="JACXAH010000002">
    <property type="protein sequence ID" value="MBD1370843.1"/>
    <property type="molecule type" value="Genomic_DNA"/>
</dbReference>
<comment type="caution">
    <text evidence="15">The sequence shown here is derived from an EMBL/GenBank/DDBJ whole genome shotgun (WGS) entry which is preliminary data.</text>
</comment>
<evidence type="ECO:0000256" key="5">
    <source>
        <dbReference type="ARBA" id="ARBA00022679"/>
    </source>
</evidence>
<dbReference type="GO" id="GO:0005886">
    <property type="term" value="C:plasma membrane"/>
    <property type="evidence" value="ECO:0007669"/>
    <property type="project" value="UniProtKB-SubCell"/>
</dbReference>
<accession>A0A926RSW7</accession>
<dbReference type="GO" id="GO:0004721">
    <property type="term" value="F:phosphoprotein phosphatase activity"/>
    <property type="evidence" value="ECO:0007669"/>
    <property type="project" value="TreeGrafter"/>
</dbReference>
<evidence type="ECO:0000259" key="14">
    <source>
        <dbReference type="PROSITE" id="PS50109"/>
    </source>
</evidence>
<dbReference type="GO" id="GO:0016036">
    <property type="term" value="P:cellular response to phosphate starvation"/>
    <property type="evidence" value="ECO:0007669"/>
    <property type="project" value="TreeGrafter"/>
</dbReference>
<name>A0A926RSW7_9BACL</name>
<evidence type="ECO:0000256" key="11">
    <source>
        <dbReference type="ARBA" id="ARBA00023012"/>
    </source>
</evidence>
<comment type="subcellular location">
    <subcellularLocation>
        <location evidence="2">Cell membrane</location>
        <topology evidence="2">Multi-pass membrane protein</topology>
    </subcellularLocation>
</comment>
<dbReference type="InterPro" id="IPR036890">
    <property type="entry name" value="HATPase_C_sf"/>
</dbReference>
<keyword evidence="8 15" id="KW-0418">Kinase</keyword>
<feature type="domain" description="Histidine kinase" evidence="14">
    <location>
        <begin position="134"/>
        <end position="344"/>
    </location>
</feature>
<dbReference type="GO" id="GO:0000155">
    <property type="term" value="F:phosphorelay sensor kinase activity"/>
    <property type="evidence" value="ECO:0007669"/>
    <property type="project" value="TreeGrafter"/>
</dbReference>
<evidence type="ECO:0000256" key="9">
    <source>
        <dbReference type="ARBA" id="ARBA00022840"/>
    </source>
</evidence>
<dbReference type="Gene3D" id="3.30.565.10">
    <property type="entry name" value="Histidine kinase-like ATPase, C-terminal domain"/>
    <property type="match status" value="1"/>
</dbReference>
<dbReference type="PANTHER" id="PTHR45453:SF2">
    <property type="entry name" value="HISTIDINE KINASE"/>
    <property type="match status" value="1"/>
</dbReference>
<keyword evidence="4" id="KW-1003">Cell membrane</keyword>
<evidence type="ECO:0000256" key="13">
    <source>
        <dbReference type="SAM" id="Phobius"/>
    </source>
</evidence>
<dbReference type="SUPFAM" id="SSF55874">
    <property type="entry name" value="ATPase domain of HSP90 chaperone/DNA topoisomerase II/histidine kinase"/>
    <property type="match status" value="1"/>
</dbReference>
<dbReference type="EC" id="2.7.13.3" evidence="3"/>
<feature type="transmembrane region" description="Helical" evidence="13">
    <location>
        <begin position="16"/>
        <end position="36"/>
    </location>
</feature>
<evidence type="ECO:0000256" key="3">
    <source>
        <dbReference type="ARBA" id="ARBA00012438"/>
    </source>
</evidence>
<keyword evidence="7" id="KW-0547">Nucleotide-binding</keyword>
<dbReference type="RefSeq" id="WP_191139248.1">
    <property type="nucleotide sequence ID" value="NZ_JACXAG020000002.1"/>
</dbReference>
<evidence type="ECO:0000256" key="10">
    <source>
        <dbReference type="ARBA" id="ARBA00022989"/>
    </source>
</evidence>
<keyword evidence="16" id="KW-1185">Reference proteome</keyword>
<dbReference type="InterPro" id="IPR003594">
    <property type="entry name" value="HATPase_dom"/>
</dbReference>
<keyword evidence="6 13" id="KW-0812">Transmembrane</keyword>
<dbReference type="PRINTS" id="PR00344">
    <property type="entry name" value="BCTRLSENSOR"/>
</dbReference>
<dbReference type="InterPro" id="IPR004358">
    <property type="entry name" value="Sig_transdc_His_kin-like_C"/>
</dbReference>
<dbReference type="Pfam" id="PF02518">
    <property type="entry name" value="HATPase_c"/>
    <property type="match status" value="1"/>
</dbReference>
<evidence type="ECO:0000256" key="7">
    <source>
        <dbReference type="ARBA" id="ARBA00022741"/>
    </source>
</evidence>
<dbReference type="SMART" id="SM00387">
    <property type="entry name" value="HATPase_c"/>
    <property type="match status" value="1"/>
</dbReference>
<sequence length="349" mass="41169">MSQVLYVWLQANRSYMLFYLGHTFFLLSYFLLLFSFKPIVYKQVWEQLPYLFMASFVFFVLFFTVQLMRKYDFYKGLLQMHSEKPKFSQMLFPNVVHVEDKLTVQVCQSIWQVSQGEMEKIKQQQSEQLEMIYLWIHQMKTPLATLWLTMQAKQNLVASDVEEEVHALSEGFDQMLHVARIADFRADYQVELYHLQPLLRAAIHDKKKQFIKHQIFPEFKLPDDDIYILTDEKWIQFIFSQIIQNAIKYTSYINKNSKIRFTCNVERDQVQVKITDKGPGIPAHDLPRVFQPSFTGANGREYPQATGLGLYLVKQICDRLEHGVEIESMVGSGTTVILSFQRGNMELHR</sequence>
<dbReference type="PANTHER" id="PTHR45453">
    <property type="entry name" value="PHOSPHATE REGULON SENSOR PROTEIN PHOR"/>
    <property type="match status" value="1"/>
</dbReference>
<keyword evidence="10 13" id="KW-1133">Transmembrane helix</keyword>
<reference evidence="15" key="1">
    <citation type="submission" date="2020-09" db="EMBL/GenBank/DDBJ databases">
        <title>A novel bacterium of genus Hazenella, isolated from South China Sea.</title>
        <authorList>
            <person name="Huang H."/>
            <person name="Mo K."/>
            <person name="Hu Y."/>
        </authorList>
    </citation>
    <scope>NUCLEOTIDE SEQUENCE</scope>
    <source>
        <strain evidence="15">IB182357</strain>
    </source>
</reference>
<evidence type="ECO:0000313" key="16">
    <source>
        <dbReference type="Proteomes" id="UP000661691"/>
    </source>
</evidence>
<keyword evidence="9" id="KW-0067">ATP-binding</keyword>
<dbReference type="InterPro" id="IPR050351">
    <property type="entry name" value="BphY/WalK/GraS-like"/>
</dbReference>
<evidence type="ECO:0000256" key="1">
    <source>
        <dbReference type="ARBA" id="ARBA00000085"/>
    </source>
</evidence>
<evidence type="ECO:0000256" key="2">
    <source>
        <dbReference type="ARBA" id="ARBA00004651"/>
    </source>
</evidence>